<dbReference type="Pfam" id="PF13391">
    <property type="entry name" value="HNH_2"/>
    <property type="match status" value="1"/>
</dbReference>
<evidence type="ECO:0000313" key="2">
    <source>
        <dbReference type="EMBL" id="QDH68955.1"/>
    </source>
</evidence>
<dbReference type="AlphaFoldDB" id="A0A514BNQ2"/>
<evidence type="ECO:0000313" key="3">
    <source>
        <dbReference type="Proteomes" id="UP000317199"/>
    </source>
</evidence>
<sequence>MANAIFTASESSAYDDRIEAWYHFPKTYLRQVEQAKGDFVLYYEPRRTSGPNSATGRQAYFAIAQIVGIEPDGKRPDHYYAHLKHFLEFDHPVPFREGDEYYESALRKDDGSTNRGAFGRSVRLIPRDEFARIVQAGLSAQLEAWERPNRVAEEVPEYVVRPIVEQVVSRKFRDAAFRRHVRNAYGNTCAVTGLRLINGGGRPEVQAAHIRPVEEDGPDTVRNGIALTGTVHWLFDRGLLSFDDDYTILLSPHGVPNDLDKLIRAERKLLLPDSPEWRPHPTYLNWHRLQRFKA</sequence>
<dbReference type="EMBL" id="CP041242">
    <property type="protein sequence ID" value="QDH68955.1"/>
    <property type="molecule type" value="Genomic_DNA"/>
</dbReference>
<dbReference type="InterPro" id="IPR003615">
    <property type="entry name" value="HNH_nuc"/>
</dbReference>
<keyword evidence="2" id="KW-0540">Nuclease</keyword>
<dbReference type="GO" id="GO:0004519">
    <property type="term" value="F:endonuclease activity"/>
    <property type="evidence" value="ECO:0007669"/>
    <property type="project" value="UniProtKB-KW"/>
</dbReference>
<protein>
    <submittedName>
        <fullName evidence="2">Restriction endonuclease</fullName>
    </submittedName>
</protein>
<accession>A0A514BNQ2</accession>
<feature type="domain" description="HNH nuclease" evidence="1">
    <location>
        <begin position="189"/>
        <end position="243"/>
    </location>
</feature>
<reference evidence="2 3" key="1">
    <citation type="submission" date="2019-06" db="EMBL/GenBank/DDBJ databases">
        <title>Lysobacter alkalisoli sp. nov. isolated from saline-alkali soil.</title>
        <authorList>
            <person name="Sun J.-Q."/>
            <person name="Xu L."/>
        </authorList>
    </citation>
    <scope>NUCLEOTIDE SEQUENCE [LARGE SCALE GENOMIC DNA]</scope>
    <source>
        <strain evidence="2 3">SJ-36</strain>
    </source>
</reference>
<dbReference type="Proteomes" id="UP000317199">
    <property type="component" value="Chromosome"/>
</dbReference>
<gene>
    <name evidence="2" type="ORF">FKV23_01680</name>
</gene>
<name>A0A514BNQ2_9GAMM</name>
<evidence type="ECO:0000259" key="1">
    <source>
        <dbReference type="Pfam" id="PF13391"/>
    </source>
</evidence>
<dbReference type="RefSeq" id="WP_141622297.1">
    <property type="nucleotide sequence ID" value="NZ_CP041242.1"/>
</dbReference>
<keyword evidence="2" id="KW-0255">Endonuclease</keyword>
<dbReference type="KEGG" id="lyj:FKV23_01680"/>
<dbReference type="OrthoDB" id="529575at2"/>
<proteinExistence type="predicted"/>
<organism evidence="2 3">
    <name type="scientific">Marilutibacter alkalisoli</name>
    <dbReference type="NCBI Taxonomy" id="2591633"/>
    <lineage>
        <taxon>Bacteria</taxon>
        <taxon>Pseudomonadati</taxon>
        <taxon>Pseudomonadota</taxon>
        <taxon>Gammaproteobacteria</taxon>
        <taxon>Lysobacterales</taxon>
        <taxon>Lysobacteraceae</taxon>
        <taxon>Marilutibacter</taxon>
    </lineage>
</organism>
<keyword evidence="2" id="KW-0378">Hydrolase</keyword>
<keyword evidence="3" id="KW-1185">Reference proteome</keyword>